<name>A0ABQ6H080_9GAMM</name>
<keyword evidence="6" id="KW-0175">Coiled coil</keyword>
<protein>
    <recommendedName>
        <fullName evidence="3">Cell division protein ZapA</fullName>
    </recommendedName>
    <alternativeName>
        <fullName evidence="11">Z ring-associated protein ZapA</fullName>
    </alternativeName>
</protein>
<accession>A0ABQ6H080</accession>
<dbReference type="RefSeq" id="WP_284206826.1">
    <property type="nucleotide sequence ID" value="NZ_BSSU01000004.1"/>
</dbReference>
<evidence type="ECO:0000256" key="8">
    <source>
        <dbReference type="ARBA" id="ARBA00023306"/>
    </source>
</evidence>
<dbReference type="InterPro" id="IPR007838">
    <property type="entry name" value="Cell_div_ZapA-like"/>
</dbReference>
<dbReference type="PANTHER" id="PTHR34981">
    <property type="entry name" value="CELL DIVISION PROTEIN ZAPA"/>
    <property type="match status" value="1"/>
</dbReference>
<comment type="subcellular location">
    <subcellularLocation>
        <location evidence="1">Cytoplasm</location>
    </subcellularLocation>
</comment>
<keyword evidence="5" id="KW-0132">Cell division</keyword>
<dbReference type="Gene3D" id="1.20.5.50">
    <property type="match status" value="1"/>
</dbReference>
<evidence type="ECO:0000256" key="10">
    <source>
        <dbReference type="ARBA" id="ARBA00026068"/>
    </source>
</evidence>
<evidence type="ECO:0000256" key="2">
    <source>
        <dbReference type="ARBA" id="ARBA00010074"/>
    </source>
</evidence>
<comment type="function">
    <text evidence="9">Activator of cell division through the inhibition of FtsZ GTPase activity, therefore promoting FtsZ assembly into bundles of protofilaments necessary for the formation of the division Z ring. It is recruited early at mid-cell but it is not essential for cell division.</text>
</comment>
<keyword evidence="7" id="KW-0717">Septation</keyword>
<evidence type="ECO:0000256" key="5">
    <source>
        <dbReference type="ARBA" id="ARBA00022618"/>
    </source>
</evidence>
<comment type="subunit">
    <text evidence="10">Homodimer. Interacts with FtsZ.</text>
</comment>
<evidence type="ECO:0000256" key="4">
    <source>
        <dbReference type="ARBA" id="ARBA00022490"/>
    </source>
</evidence>
<keyword evidence="4" id="KW-0963">Cytoplasm</keyword>
<comment type="caution">
    <text evidence="12">The sequence shown here is derived from an EMBL/GenBank/DDBJ whole genome shotgun (WGS) entry which is preliminary data.</text>
</comment>
<sequence>MKPQCLEIEIAGKSLKIACPEGEESALLKSAQELSARIEKANQLNPIAKPESTLLMIALNLTNELIALKADVVQERVETQEKIALLQSTIEQAIMDTRNKKAG</sequence>
<dbReference type="SUPFAM" id="SSF102829">
    <property type="entry name" value="Cell division protein ZapA-like"/>
    <property type="match status" value="1"/>
</dbReference>
<evidence type="ECO:0000313" key="13">
    <source>
        <dbReference type="Proteomes" id="UP001157133"/>
    </source>
</evidence>
<evidence type="ECO:0000313" key="12">
    <source>
        <dbReference type="EMBL" id="GLX81492.1"/>
    </source>
</evidence>
<evidence type="ECO:0000256" key="9">
    <source>
        <dbReference type="ARBA" id="ARBA00024910"/>
    </source>
</evidence>
<gene>
    <name evidence="12" type="ORF">theurythT_09440</name>
</gene>
<dbReference type="InterPro" id="IPR036192">
    <property type="entry name" value="Cell_div_ZapA-like_sf"/>
</dbReference>
<evidence type="ECO:0000256" key="3">
    <source>
        <dbReference type="ARBA" id="ARBA00015195"/>
    </source>
</evidence>
<keyword evidence="8" id="KW-0131">Cell cycle</keyword>
<proteinExistence type="inferred from homology"/>
<evidence type="ECO:0000256" key="7">
    <source>
        <dbReference type="ARBA" id="ARBA00023210"/>
    </source>
</evidence>
<evidence type="ECO:0000256" key="6">
    <source>
        <dbReference type="ARBA" id="ARBA00023054"/>
    </source>
</evidence>
<dbReference type="Proteomes" id="UP001157133">
    <property type="component" value="Unassembled WGS sequence"/>
</dbReference>
<dbReference type="Pfam" id="PF05164">
    <property type="entry name" value="ZapA"/>
    <property type="match status" value="1"/>
</dbReference>
<keyword evidence="13" id="KW-1185">Reference proteome</keyword>
<dbReference type="Gene3D" id="3.30.160.880">
    <property type="entry name" value="Cell division protein ZapA protomer, N-terminal domain"/>
    <property type="match status" value="1"/>
</dbReference>
<evidence type="ECO:0000256" key="1">
    <source>
        <dbReference type="ARBA" id="ARBA00004496"/>
    </source>
</evidence>
<dbReference type="InterPro" id="IPR042233">
    <property type="entry name" value="Cell_div_ZapA_N"/>
</dbReference>
<reference evidence="12 13" key="1">
    <citation type="submission" date="2023-03" db="EMBL/GenBank/DDBJ databases">
        <title>Draft genome sequence of Thalassotalea eurytherma JCM 18482T.</title>
        <authorList>
            <person name="Sawabe T."/>
        </authorList>
    </citation>
    <scope>NUCLEOTIDE SEQUENCE [LARGE SCALE GENOMIC DNA]</scope>
    <source>
        <strain evidence="12 13">JCM 18482</strain>
    </source>
</reference>
<comment type="similarity">
    <text evidence="2">Belongs to the ZapA family. Type 1 subfamily.</text>
</comment>
<dbReference type="PANTHER" id="PTHR34981:SF1">
    <property type="entry name" value="CELL DIVISION PROTEIN ZAPA"/>
    <property type="match status" value="1"/>
</dbReference>
<organism evidence="12 13">
    <name type="scientific">Thalassotalea eurytherma</name>
    <dbReference type="NCBI Taxonomy" id="1144278"/>
    <lineage>
        <taxon>Bacteria</taxon>
        <taxon>Pseudomonadati</taxon>
        <taxon>Pseudomonadota</taxon>
        <taxon>Gammaproteobacteria</taxon>
        <taxon>Alteromonadales</taxon>
        <taxon>Colwelliaceae</taxon>
        <taxon>Thalassotalea</taxon>
    </lineage>
</organism>
<evidence type="ECO:0000256" key="11">
    <source>
        <dbReference type="ARBA" id="ARBA00033158"/>
    </source>
</evidence>
<dbReference type="EMBL" id="BSSU01000004">
    <property type="protein sequence ID" value="GLX81492.1"/>
    <property type="molecule type" value="Genomic_DNA"/>
</dbReference>